<keyword evidence="3" id="KW-1185">Reference proteome</keyword>
<protein>
    <submittedName>
        <fullName evidence="2">Electron transport complex protein RnfC</fullName>
    </submittedName>
</protein>
<proteinExistence type="predicted"/>
<feature type="compositionally biased region" description="Basic and acidic residues" evidence="1">
    <location>
        <begin position="27"/>
        <end position="36"/>
    </location>
</feature>
<feature type="compositionally biased region" description="Polar residues" evidence="1">
    <location>
        <begin position="1"/>
        <end position="25"/>
    </location>
</feature>
<organism evidence="2 3">
    <name type="scientific">Pasteurella testudinis DSM 23072</name>
    <dbReference type="NCBI Taxonomy" id="1122938"/>
    <lineage>
        <taxon>Bacteria</taxon>
        <taxon>Pseudomonadati</taxon>
        <taxon>Pseudomonadota</taxon>
        <taxon>Gammaproteobacteria</taxon>
        <taxon>Pasteurellales</taxon>
        <taxon>Pasteurellaceae</taxon>
        <taxon>Pasteurella</taxon>
    </lineage>
</organism>
<dbReference type="EMBL" id="FWWV01000067">
    <property type="protein sequence ID" value="SMB89602.1"/>
    <property type="molecule type" value="Genomic_DNA"/>
</dbReference>
<evidence type="ECO:0000313" key="3">
    <source>
        <dbReference type="Proteomes" id="UP000192408"/>
    </source>
</evidence>
<sequence>AVENQTAESQTVAAQATPNEQSAVTADSDKTTDPRKAAVAAAIARAKAKKAAQQHNTEAS</sequence>
<name>A0A1W1V8C6_9PAST</name>
<dbReference type="AlphaFoldDB" id="A0A1W1V8C6"/>
<reference evidence="3" key="1">
    <citation type="submission" date="2017-04" db="EMBL/GenBank/DDBJ databases">
        <authorList>
            <person name="Varghese N."/>
            <person name="Submissions S."/>
        </authorList>
    </citation>
    <scope>NUCLEOTIDE SEQUENCE [LARGE SCALE GENOMIC DNA]</scope>
    <source>
        <strain evidence="3">DSM 23072</strain>
    </source>
</reference>
<evidence type="ECO:0000313" key="2">
    <source>
        <dbReference type="EMBL" id="SMB89602.1"/>
    </source>
</evidence>
<dbReference type="RefSeq" id="WP_159460760.1">
    <property type="nucleotide sequence ID" value="NZ_FWWV01000067.1"/>
</dbReference>
<gene>
    <name evidence="2" type="ORF">SAMN05660772_01352</name>
</gene>
<dbReference type="STRING" id="1122938.SAMN05660772_01352"/>
<evidence type="ECO:0000256" key="1">
    <source>
        <dbReference type="SAM" id="MobiDB-lite"/>
    </source>
</evidence>
<accession>A0A1W1V8C6</accession>
<dbReference type="Proteomes" id="UP000192408">
    <property type="component" value="Unassembled WGS sequence"/>
</dbReference>
<feature type="non-terminal residue" evidence="2">
    <location>
        <position position="1"/>
    </location>
</feature>
<feature type="region of interest" description="Disordered" evidence="1">
    <location>
        <begin position="1"/>
        <end position="60"/>
    </location>
</feature>